<organism evidence="2 3">
    <name type="scientific">Mycena albidolilacea</name>
    <dbReference type="NCBI Taxonomy" id="1033008"/>
    <lineage>
        <taxon>Eukaryota</taxon>
        <taxon>Fungi</taxon>
        <taxon>Dikarya</taxon>
        <taxon>Basidiomycota</taxon>
        <taxon>Agaricomycotina</taxon>
        <taxon>Agaricomycetes</taxon>
        <taxon>Agaricomycetidae</taxon>
        <taxon>Agaricales</taxon>
        <taxon>Marasmiineae</taxon>
        <taxon>Mycenaceae</taxon>
        <taxon>Mycena</taxon>
    </lineage>
</organism>
<evidence type="ECO:0000256" key="1">
    <source>
        <dbReference type="SAM" id="MobiDB-lite"/>
    </source>
</evidence>
<dbReference type="Gene3D" id="3.40.50.300">
    <property type="entry name" value="P-loop containing nucleotide triphosphate hydrolases"/>
    <property type="match status" value="1"/>
</dbReference>
<dbReference type="Pfam" id="PF17784">
    <property type="entry name" value="Sulfotransfer_4"/>
    <property type="match status" value="1"/>
</dbReference>
<feature type="region of interest" description="Disordered" evidence="1">
    <location>
        <begin position="242"/>
        <end position="261"/>
    </location>
</feature>
<dbReference type="PANTHER" id="PTHR36978:SF4">
    <property type="entry name" value="P-LOOP CONTAINING NUCLEOSIDE TRIPHOSPHATE HYDROLASE PROTEIN"/>
    <property type="match status" value="1"/>
</dbReference>
<gene>
    <name evidence="2" type="ORF">DFH08DRAFT_916313</name>
</gene>
<dbReference type="InterPro" id="IPR027417">
    <property type="entry name" value="P-loop_NTPase"/>
</dbReference>
<accession>A0AAD6ZQ52</accession>
<dbReference type="AlphaFoldDB" id="A0AAD6ZQ52"/>
<dbReference type="PANTHER" id="PTHR36978">
    <property type="entry name" value="P-LOOP CONTAINING NUCLEOTIDE TRIPHOSPHATE HYDROLASE"/>
    <property type="match status" value="1"/>
</dbReference>
<sequence>MSYGNVTLIDRRGAKRTVPMKVLVLGFCRTGTASMREALETLGYRETHHMQSVLRNPAEVDMWRDAINAKFFGKGKPYGREEWDQLLGQCQAVTDLPAILFSEELIAAYPEAKVVLTNREPAKWWKSYSGSLQTLDRSKRVRVAGWFDPWHFGKVTKFALMAVTIVLGAAAARAEEEKSKVRFVEHYENVRKIVPKERLLEYQVGEGWHRLCTFLGDKVPDTEFPRVNDTETLKRNIDIAPSEKGVEPDRARKRHIGGHQV</sequence>
<dbReference type="Proteomes" id="UP001218218">
    <property type="component" value="Unassembled WGS sequence"/>
</dbReference>
<evidence type="ECO:0000313" key="3">
    <source>
        <dbReference type="Proteomes" id="UP001218218"/>
    </source>
</evidence>
<name>A0AAD6ZQ52_9AGAR</name>
<feature type="compositionally biased region" description="Basic residues" evidence="1">
    <location>
        <begin position="251"/>
        <end position="261"/>
    </location>
</feature>
<reference evidence="2" key="1">
    <citation type="submission" date="2023-03" db="EMBL/GenBank/DDBJ databases">
        <title>Massive genome expansion in bonnet fungi (Mycena s.s.) driven by repeated elements and novel gene families across ecological guilds.</title>
        <authorList>
            <consortium name="Lawrence Berkeley National Laboratory"/>
            <person name="Harder C.B."/>
            <person name="Miyauchi S."/>
            <person name="Viragh M."/>
            <person name="Kuo A."/>
            <person name="Thoen E."/>
            <person name="Andreopoulos B."/>
            <person name="Lu D."/>
            <person name="Skrede I."/>
            <person name="Drula E."/>
            <person name="Henrissat B."/>
            <person name="Morin E."/>
            <person name="Kohler A."/>
            <person name="Barry K."/>
            <person name="LaButti K."/>
            <person name="Morin E."/>
            <person name="Salamov A."/>
            <person name="Lipzen A."/>
            <person name="Mereny Z."/>
            <person name="Hegedus B."/>
            <person name="Baldrian P."/>
            <person name="Stursova M."/>
            <person name="Weitz H."/>
            <person name="Taylor A."/>
            <person name="Grigoriev I.V."/>
            <person name="Nagy L.G."/>
            <person name="Martin F."/>
            <person name="Kauserud H."/>
        </authorList>
    </citation>
    <scope>NUCLEOTIDE SEQUENCE</scope>
    <source>
        <strain evidence="2">CBHHK002</strain>
    </source>
</reference>
<dbReference type="EMBL" id="JARIHO010000033">
    <property type="protein sequence ID" value="KAJ7334164.1"/>
    <property type="molecule type" value="Genomic_DNA"/>
</dbReference>
<proteinExistence type="predicted"/>
<evidence type="ECO:0008006" key="4">
    <source>
        <dbReference type="Google" id="ProtNLM"/>
    </source>
</evidence>
<protein>
    <recommendedName>
        <fullName evidence="4">P-loop containing nucleoside triphosphate hydrolase protein</fullName>
    </recommendedName>
</protein>
<evidence type="ECO:0000313" key="2">
    <source>
        <dbReference type="EMBL" id="KAJ7334164.1"/>
    </source>
</evidence>
<keyword evidence="3" id="KW-1185">Reference proteome</keyword>
<dbReference type="SUPFAM" id="SSF52540">
    <property type="entry name" value="P-loop containing nucleoside triphosphate hydrolases"/>
    <property type="match status" value="1"/>
</dbReference>
<comment type="caution">
    <text evidence="2">The sequence shown here is derived from an EMBL/GenBank/DDBJ whole genome shotgun (WGS) entry which is preliminary data.</text>
</comment>
<dbReference type="InterPro" id="IPR040632">
    <property type="entry name" value="Sulfotransfer_4"/>
</dbReference>